<evidence type="ECO:0000256" key="5">
    <source>
        <dbReference type="ARBA" id="ARBA00023136"/>
    </source>
</evidence>
<dbReference type="Pfam" id="PF02706">
    <property type="entry name" value="Wzz"/>
    <property type="match status" value="1"/>
</dbReference>
<accession>A0AAP6GE27</accession>
<protein>
    <submittedName>
        <fullName evidence="8">Wzz/FepE/Etk N-terminal domain-containing protein</fullName>
    </submittedName>
</protein>
<evidence type="ECO:0000256" key="3">
    <source>
        <dbReference type="ARBA" id="ARBA00022692"/>
    </source>
</evidence>
<comment type="caution">
    <text evidence="8">The sequence shown here is derived from an EMBL/GenBank/DDBJ whole genome shotgun (WGS) entry which is preliminary data.</text>
</comment>
<keyword evidence="2" id="KW-1003">Cell membrane</keyword>
<dbReference type="SUPFAM" id="SSF160355">
    <property type="entry name" value="Bacterial polysaccharide co-polymerase-like"/>
    <property type="match status" value="1"/>
</dbReference>
<proteinExistence type="predicted"/>
<evidence type="ECO:0000256" key="4">
    <source>
        <dbReference type="ARBA" id="ARBA00022989"/>
    </source>
</evidence>
<feature type="domain" description="Polysaccharide chain length determinant N-terminal" evidence="7">
    <location>
        <begin position="25"/>
        <end position="117"/>
    </location>
</feature>
<dbReference type="EMBL" id="JAWZXF010000020">
    <property type="protein sequence ID" value="MDX7923647.1"/>
    <property type="molecule type" value="Genomic_DNA"/>
</dbReference>
<evidence type="ECO:0000256" key="6">
    <source>
        <dbReference type="SAM" id="Phobius"/>
    </source>
</evidence>
<dbReference type="AlphaFoldDB" id="A0AAP6GE27"/>
<evidence type="ECO:0000313" key="9">
    <source>
        <dbReference type="Proteomes" id="UP001285835"/>
    </source>
</evidence>
<name>A0AAP6GE27_AERME</name>
<feature type="transmembrane region" description="Helical" evidence="6">
    <location>
        <begin position="41"/>
        <end position="60"/>
    </location>
</feature>
<dbReference type="InterPro" id="IPR050445">
    <property type="entry name" value="Bact_polysacc_biosynth/exp"/>
</dbReference>
<comment type="subcellular location">
    <subcellularLocation>
        <location evidence="1">Cell membrane</location>
        <topology evidence="1">Multi-pass membrane protein</topology>
    </subcellularLocation>
</comment>
<keyword evidence="5 6" id="KW-0472">Membrane</keyword>
<dbReference type="Proteomes" id="UP001285835">
    <property type="component" value="Unassembled WGS sequence"/>
</dbReference>
<dbReference type="RefSeq" id="WP_319917776.1">
    <property type="nucleotide sequence ID" value="NZ_JAWZXF010000020.1"/>
</dbReference>
<dbReference type="GO" id="GO:0004713">
    <property type="term" value="F:protein tyrosine kinase activity"/>
    <property type="evidence" value="ECO:0007669"/>
    <property type="project" value="TreeGrafter"/>
</dbReference>
<evidence type="ECO:0000259" key="7">
    <source>
        <dbReference type="Pfam" id="PF02706"/>
    </source>
</evidence>
<reference evidence="8" key="1">
    <citation type="submission" date="2023-11" db="EMBL/GenBank/DDBJ databases">
        <title>WGS of Aeromonas in Northern Israel.</title>
        <authorList>
            <person name="Hershko Y."/>
        </authorList>
    </citation>
    <scope>NUCLEOTIDE SEQUENCE</scope>
    <source>
        <strain evidence="8">02297</strain>
    </source>
</reference>
<dbReference type="PANTHER" id="PTHR32309:SF13">
    <property type="entry name" value="FERRIC ENTEROBACTIN TRANSPORT PROTEIN FEPE"/>
    <property type="match status" value="1"/>
</dbReference>
<evidence type="ECO:0000256" key="2">
    <source>
        <dbReference type="ARBA" id="ARBA00022475"/>
    </source>
</evidence>
<dbReference type="InterPro" id="IPR003856">
    <property type="entry name" value="LPS_length_determ_N"/>
</dbReference>
<evidence type="ECO:0000256" key="1">
    <source>
        <dbReference type="ARBA" id="ARBA00004651"/>
    </source>
</evidence>
<dbReference type="PANTHER" id="PTHR32309">
    <property type="entry name" value="TYROSINE-PROTEIN KINASE"/>
    <property type="match status" value="1"/>
</dbReference>
<gene>
    <name evidence="8" type="ORF">SJS82_17100</name>
</gene>
<organism evidence="8 9">
    <name type="scientific">Aeromonas media</name>
    <dbReference type="NCBI Taxonomy" id="651"/>
    <lineage>
        <taxon>Bacteria</taxon>
        <taxon>Pseudomonadati</taxon>
        <taxon>Pseudomonadota</taxon>
        <taxon>Gammaproteobacteria</taxon>
        <taxon>Aeromonadales</taxon>
        <taxon>Aeromonadaceae</taxon>
        <taxon>Aeromonas</taxon>
    </lineage>
</organism>
<keyword evidence="3 6" id="KW-0812">Transmembrane</keyword>
<evidence type="ECO:0000313" key="8">
    <source>
        <dbReference type="EMBL" id="MDX7923647.1"/>
    </source>
</evidence>
<keyword evidence="4 6" id="KW-1133">Transmembrane helix</keyword>
<dbReference type="GO" id="GO:0005886">
    <property type="term" value="C:plasma membrane"/>
    <property type="evidence" value="ECO:0007669"/>
    <property type="project" value="UniProtKB-SubCell"/>
</dbReference>
<dbReference type="Gene3D" id="3.30.1890.10">
    <property type="entry name" value="FepE-like"/>
    <property type="match status" value="1"/>
</dbReference>
<sequence length="371" mass="42175">MSHLATNDNSRHRAGYSLQMTRADDEIDLYALFALLWQKKICILISALICGSMGLLYAMVAPEQWTAHAVIYKPKQRDTLELDRLRTALDIQGLAGPKSNHTLYNDFLLEFKSYDNISRYLLGTSQFGKYVVEHDLAPLAQQRLLRTWSEWMRLEPADKKGEQPGIRLSFSFFNKEEAASLLTGYINYIISLQNRELCDALENNRDSQHSALRLKIKMKTEDARRELAREIENIEYSMSIANAAGVNKPLENFSYGDRFPIMLGKDGLAKKLAILKSLKPEEYMPEIMELKVQLARLESISIDALVFRPFSYLDTPGQPLTRDQPKRPLILVLATLLGGMLGMALVLLQHAVRRGRSKEEHAHRPALANQG</sequence>
<feature type="transmembrane region" description="Helical" evidence="6">
    <location>
        <begin position="329"/>
        <end position="348"/>
    </location>
</feature>